<keyword evidence="3" id="KW-1185">Reference proteome</keyword>
<evidence type="ECO:0000256" key="1">
    <source>
        <dbReference type="SAM" id="Phobius"/>
    </source>
</evidence>
<dbReference type="GeneID" id="7272378"/>
<keyword evidence="1" id="KW-1133">Transmembrane helix</keyword>
<proteinExistence type="predicted"/>
<protein>
    <recommendedName>
        <fullName evidence="4">Phosphoglycerate mutase</fullName>
    </recommendedName>
</protein>
<evidence type="ECO:0000313" key="2">
    <source>
        <dbReference type="EMBL" id="ACL16243.1"/>
    </source>
</evidence>
<gene>
    <name evidence="2" type="ordered locus">Mpal_0885</name>
</gene>
<dbReference type="AlphaFoldDB" id="B8GGI8"/>
<evidence type="ECO:0008006" key="4">
    <source>
        <dbReference type="Google" id="ProtNLM"/>
    </source>
</evidence>
<feature type="transmembrane region" description="Helical" evidence="1">
    <location>
        <begin position="6"/>
        <end position="27"/>
    </location>
</feature>
<dbReference type="STRING" id="521011.Mpal_0885"/>
<evidence type="ECO:0000313" key="3">
    <source>
        <dbReference type="Proteomes" id="UP000002457"/>
    </source>
</evidence>
<organism evidence="2 3">
    <name type="scientific">Methanosphaerula palustris (strain ATCC BAA-1556 / DSM 19958 / E1-9c)</name>
    <dbReference type="NCBI Taxonomy" id="521011"/>
    <lineage>
        <taxon>Archaea</taxon>
        <taxon>Methanobacteriati</taxon>
        <taxon>Methanobacteriota</taxon>
        <taxon>Stenosarchaea group</taxon>
        <taxon>Methanomicrobia</taxon>
        <taxon>Methanomicrobiales</taxon>
        <taxon>Methanoregulaceae</taxon>
        <taxon>Methanosphaerula</taxon>
    </lineage>
</organism>
<keyword evidence="1" id="KW-0472">Membrane</keyword>
<accession>B8GGI8</accession>
<reference evidence="2 3" key="1">
    <citation type="journal article" date="2015" name="Genome Announc.">
        <title>Complete Genome Sequence of Methanosphaerula palustris E1-9CT, a Hydrogenotrophic Methanogen Isolated from a Minerotrophic Fen Peatland.</title>
        <authorList>
            <person name="Cadillo-Quiroz H."/>
            <person name="Browne P."/>
            <person name="Kyrpides N."/>
            <person name="Woyke T."/>
            <person name="Goodwin L."/>
            <person name="Detter C."/>
            <person name="Yavitt J.B."/>
            <person name="Zinder S.H."/>
        </authorList>
    </citation>
    <scope>NUCLEOTIDE SEQUENCE [LARGE SCALE GENOMIC DNA]</scope>
    <source>
        <strain evidence="3">ATCC BAA-1556 / DSM 19958 / E1-9c</strain>
    </source>
</reference>
<dbReference type="HOGENOM" id="CLU_565770_0_0_2"/>
<keyword evidence="1" id="KW-0812">Transmembrane</keyword>
<dbReference type="Proteomes" id="UP000002457">
    <property type="component" value="Chromosome"/>
</dbReference>
<dbReference type="KEGG" id="mpl:Mpal_0885"/>
<sequence length="482" mass="51704" precursor="true">MKKNYLAGIIVLILGLMVLTGWGIGFFSGSTLQMSEKNVNMIFVITPDLANDPLGDINPDTANLNNQGFQRSLLMGSYLKQRVGTGNVTAIYALEPMTHLQTVNNSPDMAAIGFIQQFALLNQVTIQNTTGNSYPLYAGYAPGDVPTGVAEPSPFVPAAQGLAFNDTHGNNAALLTGIIDAEKPGSYVFSAPWETISDLLTRINTAKGYNLTLPTSYKGSNFVYVLSVTPAGKASLATLDSRLNPSATYPELPSPVARASSTLQTPFSYNRTAGVDGATIPAKINTNETVYLIRHAEAHPSSSFEDGNYVGAGQWRALALPSFLPNALRGQRSPTMVYSIDPAQSFPILNCSYARPSLTVFPYAIANNLSVNLAASFLLGINATSETAAENASNFFFTNSTGINLSNQTILVAWEHEHFPSLIKYLVDSYGGTALAPNLTWPSNDYDTIWTVKIDTMGNLTVDNALREGIDSSKLPADAPKF</sequence>
<name>B8GGI8_METPE</name>
<dbReference type="EMBL" id="CP001338">
    <property type="protein sequence ID" value="ACL16243.1"/>
    <property type="molecule type" value="Genomic_DNA"/>
</dbReference>
<dbReference type="RefSeq" id="WP_012617562.1">
    <property type="nucleotide sequence ID" value="NC_011832.1"/>
</dbReference>